<evidence type="ECO:0000256" key="7">
    <source>
        <dbReference type="ARBA" id="ARBA00022842"/>
    </source>
</evidence>
<dbReference type="InterPro" id="IPR006879">
    <property type="entry name" value="YdjC-like"/>
</dbReference>
<keyword evidence="8" id="KW-0119">Carbohydrate metabolism</keyword>
<evidence type="ECO:0000256" key="4">
    <source>
        <dbReference type="ARBA" id="ARBA00018477"/>
    </source>
</evidence>
<accession>A0AAW2AQE0</accession>
<dbReference type="GO" id="GO:0046872">
    <property type="term" value="F:metal ion binding"/>
    <property type="evidence" value="ECO:0007669"/>
    <property type="project" value="UniProtKB-KW"/>
</dbReference>
<name>A0AAW2AQE0_CULAL</name>
<evidence type="ECO:0000313" key="10">
    <source>
        <dbReference type="EMBL" id="KAK9975203.1"/>
    </source>
</evidence>
<dbReference type="Proteomes" id="UP001479290">
    <property type="component" value="Unassembled WGS sequence"/>
</dbReference>
<keyword evidence="11" id="KW-1185">Reference proteome</keyword>
<dbReference type="InterPro" id="IPR011330">
    <property type="entry name" value="Glyco_hydro/deAcase_b/a-brl"/>
</dbReference>
<evidence type="ECO:0000256" key="1">
    <source>
        <dbReference type="ARBA" id="ARBA00001946"/>
    </source>
</evidence>
<dbReference type="AlphaFoldDB" id="A0AAW2AQE0"/>
<reference evidence="10 11" key="1">
    <citation type="submission" date="2024-05" db="EMBL/GenBank/DDBJ databases">
        <title>A high-quality chromosomal-level genome assembly of Topmouth culter (Culter alburnus).</title>
        <authorList>
            <person name="Zhao H."/>
        </authorList>
    </citation>
    <scope>NUCLEOTIDE SEQUENCE [LARGE SCALE GENOMIC DNA]</scope>
    <source>
        <strain evidence="10">CATC2023</strain>
        <tissue evidence="10">Muscle</tissue>
    </source>
</reference>
<comment type="cofactor">
    <cofactor evidence="1">
        <name>Mg(2+)</name>
        <dbReference type="ChEBI" id="CHEBI:18420"/>
    </cofactor>
</comment>
<evidence type="ECO:0000256" key="5">
    <source>
        <dbReference type="ARBA" id="ARBA00022723"/>
    </source>
</evidence>
<dbReference type="PANTHER" id="PTHR31609">
    <property type="entry name" value="YDJC DEACETYLASE FAMILY MEMBER"/>
    <property type="match status" value="1"/>
</dbReference>
<comment type="caution">
    <text evidence="10">The sequence shown here is derived from an EMBL/GenBank/DDBJ whole genome shotgun (WGS) entry which is preliminary data.</text>
</comment>
<keyword evidence="5" id="KW-0479">Metal-binding</keyword>
<dbReference type="SUPFAM" id="SSF88713">
    <property type="entry name" value="Glycoside hydrolase/deacetylase"/>
    <property type="match status" value="1"/>
</dbReference>
<protein>
    <recommendedName>
        <fullName evidence="4">Carbohydrate deacetylase</fullName>
    </recommendedName>
</protein>
<sequence>MGKNMSVPNLKRALGFTLEASLDDGVTSPLILTQSDDAATDFYRPVTAELMVHPGYPSQPHQGGCGEGPDDFSQSADRLHELNTLRDPLVLHYYRQQGIHLCAFKDF</sequence>
<evidence type="ECO:0000256" key="3">
    <source>
        <dbReference type="ARBA" id="ARBA00008843"/>
    </source>
</evidence>
<evidence type="ECO:0000313" key="11">
    <source>
        <dbReference type="Proteomes" id="UP001479290"/>
    </source>
</evidence>
<evidence type="ECO:0000256" key="2">
    <source>
        <dbReference type="ARBA" id="ARBA00003451"/>
    </source>
</evidence>
<dbReference type="Gene3D" id="3.20.20.370">
    <property type="entry name" value="Glycoside hydrolase/deacetylase"/>
    <property type="match status" value="1"/>
</dbReference>
<keyword evidence="7" id="KW-0460">Magnesium</keyword>
<gene>
    <name evidence="10" type="ORF">ABG768_023256</name>
</gene>
<feature type="region of interest" description="Disordered" evidence="9">
    <location>
        <begin position="54"/>
        <end position="74"/>
    </location>
</feature>
<organism evidence="10 11">
    <name type="scientific">Culter alburnus</name>
    <name type="common">Topmouth culter</name>
    <dbReference type="NCBI Taxonomy" id="194366"/>
    <lineage>
        <taxon>Eukaryota</taxon>
        <taxon>Metazoa</taxon>
        <taxon>Chordata</taxon>
        <taxon>Craniata</taxon>
        <taxon>Vertebrata</taxon>
        <taxon>Euteleostomi</taxon>
        <taxon>Actinopterygii</taxon>
        <taxon>Neopterygii</taxon>
        <taxon>Teleostei</taxon>
        <taxon>Ostariophysi</taxon>
        <taxon>Cypriniformes</taxon>
        <taxon>Xenocyprididae</taxon>
        <taxon>Xenocypridinae</taxon>
        <taxon>Culter</taxon>
    </lineage>
</organism>
<comment type="similarity">
    <text evidence="3">Belongs to the YdjC deacetylase family.</text>
</comment>
<dbReference type="EMBL" id="JAWDJR010000005">
    <property type="protein sequence ID" value="KAK9975203.1"/>
    <property type="molecule type" value="Genomic_DNA"/>
</dbReference>
<proteinExistence type="inferred from homology"/>
<dbReference type="GO" id="GO:0016787">
    <property type="term" value="F:hydrolase activity"/>
    <property type="evidence" value="ECO:0007669"/>
    <property type="project" value="UniProtKB-KW"/>
</dbReference>
<keyword evidence="6" id="KW-0378">Hydrolase</keyword>
<evidence type="ECO:0000256" key="8">
    <source>
        <dbReference type="ARBA" id="ARBA00023277"/>
    </source>
</evidence>
<dbReference type="GO" id="GO:0019213">
    <property type="term" value="F:deacetylase activity"/>
    <property type="evidence" value="ECO:0007669"/>
    <property type="project" value="TreeGrafter"/>
</dbReference>
<dbReference type="PANTHER" id="PTHR31609:SF1">
    <property type="entry name" value="CARBOHYDRATE DEACETYLASE"/>
    <property type="match status" value="1"/>
</dbReference>
<evidence type="ECO:0000256" key="9">
    <source>
        <dbReference type="SAM" id="MobiDB-lite"/>
    </source>
</evidence>
<dbReference type="GO" id="GO:0005975">
    <property type="term" value="P:carbohydrate metabolic process"/>
    <property type="evidence" value="ECO:0007669"/>
    <property type="project" value="InterPro"/>
</dbReference>
<comment type="function">
    <text evidence="2">Probably catalyzes the deacetylation of acetylated carbohydrates an important step in the degradation of oligosaccharides.</text>
</comment>
<evidence type="ECO:0000256" key="6">
    <source>
        <dbReference type="ARBA" id="ARBA00022801"/>
    </source>
</evidence>